<keyword evidence="7" id="KW-0812">Transmembrane</keyword>
<keyword evidence="3 6" id="KW-0378">Hydrolase</keyword>
<evidence type="ECO:0000313" key="10">
    <source>
        <dbReference type="Proteomes" id="UP000239936"/>
    </source>
</evidence>
<keyword evidence="1 6" id="KW-0645">Protease</keyword>
<dbReference type="InterPro" id="IPR001915">
    <property type="entry name" value="Peptidase_M48"/>
</dbReference>
<keyword evidence="2" id="KW-0479">Metal-binding</keyword>
<dbReference type="Proteomes" id="UP000239936">
    <property type="component" value="Unassembled WGS sequence"/>
</dbReference>
<feature type="domain" description="Peptidase M48" evidence="8">
    <location>
        <begin position="74"/>
        <end position="253"/>
    </location>
</feature>
<accession>A0A2S7XVG8</accession>
<evidence type="ECO:0000256" key="2">
    <source>
        <dbReference type="ARBA" id="ARBA00022723"/>
    </source>
</evidence>
<dbReference type="Gene3D" id="3.30.2010.10">
    <property type="entry name" value="Metalloproteases ('zincins'), catalytic domain"/>
    <property type="match status" value="1"/>
</dbReference>
<evidence type="ECO:0000256" key="4">
    <source>
        <dbReference type="ARBA" id="ARBA00022833"/>
    </source>
</evidence>
<comment type="caution">
    <text evidence="9">The sequence shown here is derived from an EMBL/GenBank/DDBJ whole genome shotgun (WGS) entry which is preliminary data.</text>
</comment>
<evidence type="ECO:0000256" key="7">
    <source>
        <dbReference type="SAM" id="Phobius"/>
    </source>
</evidence>
<evidence type="ECO:0000313" key="9">
    <source>
        <dbReference type="EMBL" id="PQJ97666.1"/>
    </source>
</evidence>
<dbReference type="GO" id="GO:0051603">
    <property type="term" value="P:proteolysis involved in protein catabolic process"/>
    <property type="evidence" value="ECO:0007669"/>
    <property type="project" value="TreeGrafter"/>
</dbReference>
<gene>
    <name evidence="9" type="ORF">CXB77_00320</name>
</gene>
<dbReference type="OrthoDB" id="9810445at2"/>
<comment type="cofactor">
    <cofactor evidence="6">
        <name>Zn(2+)</name>
        <dbReference type="ChEBI" id="CHEBI:29105"/>
    </cofactor>
    <text evidence="6">Binds 1 zinc ion per subunit.</text>
</comment>
<evidence type="ECO:0000256" key="5">
    <source>
        <dbReference type="ARBA" id="ARBA00023049"/>
    </source>
</evidence>
<keyword evidence="7" id="KW-1133">Transmembrane helix</keyword>
<keyword evidence="10" id="KW-1185">Reference proteome</keyword>
<evidence type="ECO:0000259" key="8">
    <source>
        <dbReference type="Pfam" id="PF01435"/>
    </source>
</evidence>
<dbReference type="PANTHER" id="PTHR22726:SF8">
    <property type="entry name" value="METALLOPROTEASE YCAL"/>
    <property type="match status" value="1"/>
</dbReference>
<comment type="similarity">
    <text evidence="6">Belongs to the peptidase M48 family.</text>
</comment>
<dbReference type="GO" id="GO:0016020">
    <property type="term" value="C:membrane"/>
    <property type="evidence" value="ECO:0007669"/>
    <property type="project" value="TreeGrafter"/>
</dbReference>
<protein>
    <submittedName>
        <fullName evidence="9">Peptidase</fullName>
    </submittedName>
</protein>
<dbReference type="GO" id="GO:0046872">
    <property type="term" value="F:metal ion binding"/>
    <property type="evidence" value="ECO:0007669"/>
    <property type="project" value="UniProtKB-KW"/>
</dbReference>
<feature type="transmembrane region" description="Helical" evidence="7">
    <location>
        <begin position="6"/>
        <end position="24"/>
    </location>
</feature>
<keyword evidence="4 6" id="KW-0862">Zinc</keyword>
<sequence length="254" mass="27549">MRILSVNQIVTMIMVIVAVNLVGCKTMSATDMMSTGSSLLEATSITDAQMMQEARAAAVASDQNNILAPSNSKYQKRVNKLAKNLKSVNGIPLNVKVYMTKDINAFAMPDGTIRVYSGLMDSMNDDELLFIVGHEIGHVAKGHTKQRIRASLLTKVGRDIITKTASQQVATLTASQLGDFTEKVINAQFSQANEREADDYGLETLKQSGKNPEGAVTALEKLAAMGDSNSTFVTQMLSTHPEPKARAERIRKAI</sequence>
<evidence type="ECO:0000256" key="1">
    <source>
        <dbReference type="ARBA" id="ARBA00022670"/>
    </source>
</evidence>
<dbReference type="EMBL" id="PPGH01000004">
    <property type="protein sequence ID" value="PQJ97666.1"/>
    <property type="molecule type" value="Genomic_DNA"/>
</dbReference>
<proteinExistence type="inferred from homology"/>
<dbReference type="AlphaFoldDB" id="A0A2S7XVG8"/>
<dbReference type="CDD" id="cd07334">
    <property type="entry name" value="M48C_loiP_like"/>
    <property type="match status" value="1"/>
</dbReference>
<keyword evidence="7" id="KW-0472">Membrane</keyword>
<organism evidence="9 10">
    <name type="scientific">Chromatium okenii</name>
    <dbReference type="NCBI Taxonomy" id="61644"/>
    <lineage>
        <taxon>Bacteria</taxon>
        <taxon>Pseudomonadati</taxon>
        <taxon>Pseudomonadota</taxon>
        <taxon>Gammaproteobacteria</taxon>
        <taxon>Chromatiales</taxon>
        <taxon>Chromatiaceae</taxon>
        <taxon>Chromatium</taxon>
    </lineage>
</organism>
<evidence type="ECO:0000256" key="6">
    <source>
        <dbReference type="RuleBase" id="RU003983"/>
    </source>
</evidence>
<name>A0A2S7XVG8_9GAMM</name>
<dbReference type="InterPro" id="IPR051156">
    <property type="entry name" value="Mito/Outer_Membr_Metalloprot"/>
</dbReference>
<keyword evidence="5 6" id="KW-0482">Metalloprotease</keyword>
<reference evidence="9 10" key="1">
    <citation type="submission" date="2018-01" db="EMBL/GenBank/DDBJ databases">
        <title>The complete genome sequence of Chromatium okenii LaCa, a purple sulfur bacterium with a turbulent life.</title>
        <authorList>
            <person name="Luedin S.M."/>
            <person name="Liechti N."/>
            <person name="Storelli N."/>
            <person name="Danza F."/>
            <person name="Wittwer M."/>
            <person name="Pothier J.F."/>
            <person name="Tonolla M.A."/>
        </authorList>
    </citation>
    <scope>NUCLEOTIDE SEQUENCE [LARGE SCALE GENOMIC DNA]</scope>
    <source>
        <strain evidence="9 10">LaCa</strain>
    </source>
</reference>
<dbReference type="Pfam" id="PF01435">
    <property type="entry name" value="Peptidase_M48"/>
    <property type="match status" value="1"/>
</dbReference>
<dbReference type="PANTHER" id="PTHR22726">
    <property type="entry name" value="METALLOENDOPEPTIDASE OMA1"/>
    <property type="match status" value="1"/>
</dbReference>
<dbReference type="GO" id="GO:0004222">
    <property type="term" value="F:metalloendopeptidase activity"/>
    <property type="evidence" value="ECO:0007669"/>
    <property type="project" value="InterPro"/>
</dbReference>
<evidence type="ECO:0000256" key="3">
    <source>
        <dbReference type="ARBA" id="ARBA00022801"/>
    </source>
</evidence>